<dbReference type="EMBL" id="CP015199">
    <property type="protein sequence ID" value="ANF52950.1"/>
    <property type="molecule type" value="Genomic_DNA"/>
</dbReference>
<dbReference type="AlphaFoldDB" id="A0A172Y1D0"/>
<evidence type="ECO:0000313" key="3">
    <source>
        <dbReference type="Proteomes" id="UP000077824"/>
    </source>
</evidence>
<protein>
    <submittedName>
        <fullName evidence="2">Uncharacterized protein</fullName>
    </submittedName>
</protein>
<dbReference type="OrthoDB" id="1273923at2"/>
<keyword evidence="1" id="KW-0732">Signal</keyword>
<evidence type="ECO:0000256" key="1">
    <source>
        <dbReference type="SAM" id="SignalP"/>
    </source>
</evidence>
<gene>
    <name evidence="2" type="ORF">A0O34_21560</name>
</gene>
<dbReference type="RefSeq" id="WP_066759256.1">
    <property type="nucleotide sequence ID" value="NZ_CP015199.1"/>
</dbReference>
<dbReference type="KEGG" id="chh:A0O34_21560"/>
<reference evidence="2 3" key="1">
    <citation type="submission" date="2016-04" db="EMBL/GenBank/DDBJ databases">
        <title>Complete Genome Sequence of Chryseobacterium sp. IHBB 10212.</title>
        <authorList>
            <person name="Pal M."/>
            <person name="Swarnkar M.K."/>
            <person name="Kaushal K."/>
            <person name="Chhibber S."/>
            <person name="Singh A.K."/>
            <person name="Gulati A."/>
        </authorList>
    </citation>
    <scope>NUCLEOTIDE SEQUENCE [LARGE SCALE GENOMIC DNA]</scope>
    <source>
        <strain evidence="2 3">IHBB 10212</strain>
    </source>
</reference>
<organism evidence="2 3">
    <name type="scientific">Chryseobacterium glaciei</name>
    <dbReference type="NCBI Taxonomy" id="1685010"/>
    <lineage>
        <taxon>Bacteria</taxon>
        <taxon>Pseudomonadati</taxon>
        <taxon>Bacteroidota</taxon>
        <taxon>Flavobacteriia</taxon>
        <taxon>Flavobacteriales</taxon>
        <taxon>Weeksellaceae</taxon>
        <taxon>Chryseobacterium group</taxon>
        <taxon>Chryseobacterium</taxon>
    </lineage>
</organism>
<dbReference type="Pfam" id="PF20130">
    <property type="entry name" value="DUF6520"/>
    <property type="match status" value="1"/>
</dbReference>
<dbReference type="InterPro" id="IPR045391">
    <property type="entry name" value="DUF6520"/>
</dbReference>
<proteinExistence type="predicted"/>
<accession>A0A172Y1D0</accession>
<feature type="signal peptide" evidence="1">
    <location>
        <begin position="1"/>
        <end position="21"/>
    </location>
</feature>
<evidence type="ECO:0000313" key="2">
    <source>
        <dbReference type="EMBL" id="ANF52950.1"/>
    </source>
</evidence>
<dbReference type="Proteomes" id="UP000077824">
    <property type="component" value="Chromosome"/>
</dbReference>
<name>A0A172Y1D0_9FLAO</name>
<dbReference type="STRING" id="1685010.A0O34_21560"/>
<sequence>MKNFKLLLATAVLFAVGSAFTASSKTVAGEYVKDGDTWELKDGGTCELEPSEVCDYTKIGSATTEQYPDQFQNPANFSAHTINARYEP</sequence>
<feature type="chain" id="PRO_5008004114" evidence="1">
    <location>
        <begin position="22"/>
        <end position="88"/>
    </location>
</feature>
<keyword evidence="3" id="KW-1185">Reference proteome</keyword>